<protein>
    <recommendedName>
        <fullName evidence="4">Glycosyltransferase family 9 protein</fullName>
    </recommendedName>
</protein>
<evidence type="ECO:0000313" key="3">
    <source>
        <dbReference type="EMBL" id="GAF96890.1"/>
    </source>
</evidence>
<keyword evidence="2" id="KW-0808">Transferase</keyword>
<accession>X0V8B3</accession>
<dbReference type="GO" id="GO:0008713">
    <property type="term" value="F:ADP-heptose-lipopolysaccharide heptosyltransferase activity"/>
    <property type="evidence" value="ECO:0007669"/>
    <property type="project" value="TreeGrafter"/>
</dbReference>
<comment type="caution">
    <text evidence="3">The sequence shown here is derived from an EMBL/GenBank/DDBJ whole genome shotgun (WGS) entry which is preliminary data.</text>
</comment>
<feature type="non-terminal residue" evidence="3">
    <location>
        <position position="219"/>
    </location>
</feature>
<dbReference type="PANTHER" id="PTHR30160:SF7">
    <property type="entry name" value="ADP-HEPTOSE--LPS HEPTOSYLTRANSFERASE 2"/>
    <property type="match status" value="1"/>
</dbReference>
<dbReference type="GO" id="GO:0009244">
    <property type="term" value="P:lipopolysaccharide core region biosynthetic process"/>
    <property type="evidence" value="ECO:0007669"/>
    <property type="project" value="TreeGrafter"/>
</dbReference>
<dbReference type="Pfam" id="PF01075">
    <property type="entry name" value="Glyco_transf_9"/>
    <property type="match status" value="1"/>
</dbReference>
<keyword evidence="1" id="KW-0328">Glycosyltransferase</keyword>
<dbReference type="EMBL" id="BARS01012083">
    <property type="protein sequence ID" value="GAF96890.1"/>
    <property type="molecule type" value="Genomic_DNA"/>
</dbReference>
<dbReference type="InterPro" id="IPR002201">
    <property type="entry name" value="Glyco_trans_9"/>
</dbReference>
<dbReference type="AlphaFoldDB" id="X0V8B3"/>
<dbReference type="InterPro" id="IPR051199">
    <property type="entry name" value="LPS_LOS_Heptosyltrfase"/>
</dbReference>
<gene>
    <name evidence="3" type="ORF">S01H1_21705</name>
</gene>
<proteinExistence type="predicted"/>
<organism evidence="3">
    <name type="scientific">marine sediment metagenome</name>
    <dbReference type="NCBI Taxonomy" id="412755"/>
    <lineage>
        <taxon>unclassified sequences</taxon>
        <taxon>metagenomes</taxon>
        <taxon>ecological metagenomes</taxon>
    </lineage>
</organism>
<reference evidence="3" key="1">
    <citation type="journal article" date="2014" name="Front. Microbiol.">
        <title>High frequency of phylogenetically diverse reductive dehalogenase-homologous genes in deep subseafloor sedimentary metagenomes.</title>
        <authorList>
            <person name="Kawai M."/>
            <person name="Futagami T."/>
            <person name="Toyoda A."/>
            <person name="Takaki Y."/>
            <person name="Nishi S."/>
            <person name="Hori S."/>
            <person name="Arai W."/>
            <person name="Tsubouchi T."/>
            <person name="Morono Y."/>
            <person name="Uchiyama I."/>
            <person name="Ito T."/>
            <person name="Fujiyama A."/>
            <person name="Inagaki F."/>
            <person name="Takami H."/>
        </authorList>
    </citation>
    <scope>NUCLEOTIDE SEQUENCE</scope>
    <source>
        <strain evidence="3">Expedition CK06-06</strain>
    </source>
</reference>
<dbReference type="CDD" id="cd03789">
    <property type="entry name" value="GT9_LPS_heptosyltransferase"/>
    <property type="match status" value="1"/>
</dbReference>
<dbReference type="Gene3D" id="3.40.50.2000">
    <property type="entry name" value="Glycogen Phosphorylase B"/>
    <property type="match status" value="1"/>
</dbReference>
<dbReference type="SUPFAM" id="SSF53756">
    <property type="entry name" value="UDP-Glycosyltransferase/glycogen phosphorylase"/>
    <property type="match status" value="1"/>
</dbReference>
<evidence type="ECO:0008006" key="4">
    <source>
        <dbReference type="Google" id="ProtNLM"/>
    </source>
</evidence>
<evidence type="ECO:0000256" key="1">
    <source>
        <dbReference type="ARBA" id="ARBA00022676"/>
    </source>
</evidence>
<name>X0V8B3_9ZZZZ</name>
<sequence length="219" mass="24183">MSLKVLIRTPNHLGDCIMALPMINETREAYPGATVTLLVPEHLAELFEQNPAIDEIIRIPPAHVHGLIAVIKIRDMISKGNYDIGYILPPSFGSAAAFKLAGVKERIGYIADGRRLLLSRPLTLPTPLNSAHRSELYFNLLRRGAGVELESTRPKLFLNDEDIQCGTQTLSSFGIGENDKYATVAFRAVAESRRWGTENYIGLVKAIVSRYSLKVVLIG</sequence>
<dbReference type="GO" id="GO:0005829">
    <property type="term" value="C:cytosol"/>
    <property type="evidence" value="ECO:0007669"/>
    <property type="project" value="TreeGrafter"/>
</dbReference>
<evidence type="ECO:0000256" key="2">
    <source>
        <dbReference type="ARBA" id="ARBA00022679"/>
    </source>
</evidence>
<dbReference type="PANTHER" id="PTHR30160">
    <property type="entry name" value="TETRAACYLDISACCHARIDE 4'-KINASE-RELATED"/>
    <property type="match status" value="1"/>
</dbReference>